<dbReference type="Proteomes" id="UP001066276">
    <property type="component" value="Chromosome 1_1"/>
</dbReference>
<dbReference type="AlphaFoldDB" id="A0AAV7WNU3"/>
<protein>
    <submittedName>
        <fullName evidence="1">Uncharacterized protein</fullName>
    </submittedName>
</protein>
<sequence length="101" mass="11608">MLPLATAHTDFRAVRPIQAVITWQQLMLISTFQIAVQSIQAHYSSYRLATADAVFLDAAVLDLFFSRLRFCRHLELIVFSKCWTRLVLQPRTSVNQSVKII</sequence>
<evidence type="ECO:0000313" key="1">
    <source>
        <dbReference type="EMBL" id="KAJ1214178.1"/>
    </source>
</evidence>
<name>A0AAV7WNU3_PLEWA</name>
<accession>A0AAV7WNU3</accession>
<comment type="caution">
    <text evidence="1">The sequence shown here is derived from an EMBL/GenBank/DDBJ whole genome shotgun (WGS) entry which is preliminary data.</text>
</comment>
<proteinExistence type="predicted"/>
<organism evidence="1 2">
    <name type="scientific">Pleurodeles waltl</name>
    <name type="common">Iberian ribbed newt</name>
    <dbReference type="NCBI Taxonomy" id="8319"/>
    <lineage>
        <taxon>Eukaryota</taxon>
        <taxon>Metazoa</taxon>
        <taxon>Chordata</taxon>
        <taxon>Craniata</taxon>
        <taxon>Vertebrata</taxon>
        <taxon>Euteleostomi</taxon>
        <taxon>Amphibia</taxon>
        <taxon>Batrachia</taxon>
        <taxon>Caudata</taxon>
        <taxon>Salamandroidea</taxon>
        <taxon>Salamandridae</taxon>
        <taxon>Pleurodelinae</taxon>
        <taxon>Pleurodeles</taxon>
    </lineage>
</organism>
<evidence type="ECO:0000313" key="2">
    <source>
        <dbReference type="Proteomes" id="UP001066276"/>
    </source>
</evidence>
<reference evidence="1" key="1">
    <citation type="journal article" date="2022" name="bioRxiv">
        <title>Sequencing and chromosome-scale assembly of the giantPleurodeles waltlgenome.</title>
        <authorList>
            <person name="Brown T."/>
            <person name="Elewa A."/>
            <person name="Iarovenko S."/>
            <person name="Subramanian E."/>
            <person name="Araus A.J."/>
            <person name="Petzold A."/>
            <person name="Susuki M."/>
            <person name="Suzuki K.-i.T."/>
            <person name="Hayashi T."/>
            <person name="Toyoda A."/>
            <person name="Oliveira C."/>
            <person name="Osipova E."/>
            <person name="Leigh N.D."/>
            <person name="Simon A."/>
            <person name="Yun M.H."/>
        </authorList>
    </citation>
    <scope>NUCLEOTIDE SEQUENCE</scope>
    <source>
        <strain evidence="1">20211129_DDA</strain>
        <tissue evidence="1">Liver</tissue>
    </source>
</reference>
<dbReference type="EMBL" id="JANPWB010000001">
    <property type="protein sequence ID" value="KAJ1214178.1"/>
    <property type="molecule type" value="Genomic_DNA"/>
</dbReference>
<gene>
    <name evidence="1" type="ORF">NDU88_001804</name>
</gene>
<keyword evidence="2" id="KW-1185">Reference proteome</keyword>